<sequence>MKHWLVGECARFEETASFAIGFMQLEAILLLKIRAGPFEREQRGGILRKSARIMMQAVTLEAITIIVGQDIFNKTGIGLWEMSSAKQQPLSVVSDTPQDSARLPGAGADPISGPSEPHSSQQDE</sequence>
<evidence type="ECO:0000256" key="1">
    <source>
        <dbReference type="SAM" id="MobiDB-lite"/>
    </source>
</evidence>
<feature type="compositionally biased region" description="Polar residues" evidence="1">
    <location>
        <begin position="90"/>
        <end position="99"/>
    </location>
</feature>
<dbReference type="EMBL" id="JARVKM010000032">
    <property type="protein sequence ID" value="KAK9775819.1"/>
    <property type="molecule type" value="Genomic_DNA"/>
</dbReference>
<protein>
    <submittedName>
        <fullName evidence="2">Uncharacterized protein</fullName>
    </submittedName>
</protein>
<accession>A0ABR2XPT4</accession>
<gene>
    <name evidence="2" type="ORF">SCAR479_07635</name>
</gene>
<comment type="caution">
    <text evidence="2">The sequence shown here is derived from an EMBL/GenBank/DDBJ whole genome shotgun (WGS) entry which is preliminary data.</text>
</comment>
<keyword evidence="3" id="KW-1185">Reference proteome</keyword>
<organism evidence="2 3">
    <name type="scientific">Seiridium cardinale</name>
    <dbReference type="NCBI Taxonomy" id="138064"/>
    <lineage>
        <taxon>Eukaryota</taxon>
        <taxon>Fungi</taxon>
        <taxon>Dikarya</taxon>
        <taxon>Ascomycota</taxon>
        <taxon>Pezizomycotina</taxon>
        <taxon>Sordariomycetes</taxon>
        <taxon>Xylariomycetidae</taxon>
        <taxon>Amphisphaeriales</taxon>
        <taxon>Sporocadaceae</taxon>
        <taxon>Seiridium</taxon>
    </lineage>
</organism>
<reference evidence="2 3" key="1">
    <citation type="submission" date="2024-02" db="EMBL/GenBank/DDBJ databases">
        <title>First draft genome assembly of two strains of Seiridium cardinale.</title>
        <authorList>
            <person name="Emiliani G."/>
            <person name="Scali E."/>
        </authorList>
    </citation>
    <scope>NUCLEOTIDE SEQUENCE [LARGE SCALE GENOMIC DNA]</scope>
    <source>
        <strain evidence="2 3">BM-138-000479</strain>
    </source>
</reference>
<proteinExistence type="predicted"/>
<name>A0ABR2XPT4_9PEZI</name>
<evidence type="ECO:0000313" key="3">
    <source>
        <dbReference type="Proteomes" id="UP001465668"/>
    </source>
</evidence>
<evidence type="ECO:0000313" key="2">
    <source>
        <dbReference type="EMBL" id="KAK9775819.1"/>
    </source>
</evidence>
<feature type="region of interest" description="Disordered" evidence="1">
    <location>
        <begin position="90"/>
        <end position="124"/>
    </location>
</feature>
<dbReference type="Proteomes" id="UP001465668">
    <property type="component" value="Unassembled WGS sequence"/>
</dbReference>